<dbReference type="HOGENOM" id="CLU_529698_0_0_11"/>
<dbReference type="STRING" id="649764.HMPREF0762_00615"/>
<feature type="compositionally biased region" description="Low complexity" evidence="1">
    <location>
        <begin position="247"/>
        <end position="264"/>
    </location>
</feature>
<keyword evidence="3" id="KW-1185">Reference proteome</keyword>
<dbReference type="eggNOG" id="COG0464">
    <property type="taxonomic scope" value="Bacteria"/>
</dbReference>
<organism evidence="2 3">
    <name type="scientific">Slackia exigua (strain ATCC 700122 / DSM 15923 / CIP 105133 / JCM 11022 / KCTC 5966 / S-7)</name>
    <dbReference type="NCBI Taxonomy" id="649764"/>
    <lineage>
        <taxon>Bacteria</taxon>
        <taxon>Bacillati</taxon>
        <taxon>Actinomycetota</taxon>
        <taxon>Coriobacteriia</taxon>
        <taxon>Eggerthellales</taxon>
        <taxon>Eggerthellaceae</taxon>
        <taxon>Slackia</taxon>
    </lineage>
</organism>
<dbReference type="EMBL" id="ACUX02000006">
    <property type="protein sequence ID" value="EEZ61279.1"/>
    <property type="molecule type" value="Genomic_DNA"/>
</dbReference>
<gene>
    <name evidence="2" type="ORF">HMPREF0762_00615</name>
</gene>
<feature type="region of interest" description="Disordered" evidence="1">
    <location>
        <begin position="574"/>
        <end position="593"/>
    </location>
</feature>
<proteinExistence type="predicted"/>
<evidence type="ECO:0000313" key="2">
    <source>
        <dbReference type="EMBL" id="EEZ61279.1"/>
    </source>
</evidence>
<dbReference type="Proteomes" id="UP000006001">
    <property type="component" value="Unassembled WGS sequence"/>
</dbReference>
<feature type="region of interest" description="Disordered" evidence="1">
    <location>
        <begin position="187"/>
        <end position="274"/>
    </location>
</feature>
<protein>
    <submittedName>
        <fullName evidence="2">Uncharacterized protein</fullName>
    </submittedName>
</protein>
<sequence>MICQASYDHRRGLVRMFDRHHDDMNFANHSNDPAEAPRTAADYLAQARAAKAVNPELAMHLYLGAYEALVAESPLVPDDALEALREAWNLACSLKERSIAEYAYDKLEPHLSDAELEDCNAMLQELAFDKATEFGFSRDELERISDIISGTLGEAVDLESVSALSLPDGAVEAMAEGLARLAEAADEHAMRGEDGSATGNAQASDLSDLSSTAVGPDGPRMPADGAPQPEGSASDESAAGPSRPKVKIIAAKAASSRKGSSPKAEAAEPRHPNFSDLVGYDGIIEDVRSLGIGIEHDEAYQEIMGMLRECHGLDGLSAVGSIVLRASARSDAAEFMEAAANEVGLPAMRMRIQSGSQGFPVLSFTVSADRSPRFAPGRMTVESPSVLILEDIDLWLAPMEEAMASSDDDAEHSLPMPMQIAYQTLMWLRAAIESPDVHVFASIGGETNDSGFLYDLLEPIDVIDIYLPDESERRRIWRAIAQRHPSIRGLDFGSLTRMSRNLARTDIVMAAREALEDAYRQGMRARRYIPVTQAMMYEHLASFQPLDSVEYRQMESAVLHEFRDEIAALEQEVGRTSEDGFGSDQAGAPTEGL</sequence>
<accession>D0WFL6</accession>
<evidence type="ECO:0000256" key="1">
    <source>
        <dbReference type="SAM" id="MobiDB-lite"/>
    </source>
</evidence>
<reference evidence="2" key="1">
    <citation type="submission" date="2009-10" db="EMBL/GenBank/DDBJ databases">
        <authorList>
            <person name="Weinstock G."/>
            <person name="Sodergren E."/>
            <person name="Clifton S."/>
            <person name="Fulton L."/>
            <person name="Fulton B."/>
            <person name="Courtney L."/>
            <person name="Fronick C."/>
            <person name="Harrison M."/>
            <person name="Strong C."/>
            <person name="Farmer C."/>
            <person name="Delahaunty K."/>
            <person name="Markovic C."/>
            <person name="Hall O."/>
            <person name="Minx P."/>
            <person name="Tomlinson C."/>
            <person name="Mitreva M."/>
            <person name="Nelson J."/>
            <person name="Hou S."/>
            <person name="Wollam A."/>
            <person name="Pepin K.H."/>
            <person name="Johnson M."/>
            <person name="Bhonagiri V."/>
            <person name="Nash W.E."/>
            <person name="Warren W."/>
            <person name="Chinwalla A."/>
            <person name="Mardis E.R."/>
            <person name="Wilson R.K."/>
        </authorList>
    </citation>
    <scope>NUCLEOTIDE SEQUENCE [LARGE SCALE GENOMIC DNA]</scope>
    <source>
        <strain evidence="2">ATCC 700122</strain>
    </source>
</reference>
<evidence type="ECO:0000313" key="3">
    <source>
        <dbReference type="Proteomes" id="UP000006001"/>
    </source>
</evidence>
<name>D0WFL6_SLAES</name>
<feature type="compositionally biased region" description="Polar residues" evidence="1">
    <location>
        <begin position="197"/>
        <end position="213"/>
    </location>
</feature>
<comment type="caution">
    <text evidence="2">The sequence shown here is derived from an EMBL/GenBank/DDBJ whole genome shotgun (WGS) entry which is preliminary data.</text>
</comment>
<dbReference type="AlphaFoldDB" id="D0WFL6"/>